<dbReference type="PANTHER" id="PTHR10362">
    <property type="entry name" value="HISTIDINE AMMONIA-LYASE"/>
    <property type="match status" value="1"/>
</dbReference>
<evidence type="ECO:0000313" key="2">
    <source>
        <dbReference type="EMBL" id="SHI33160.1"/>
    </source>
</evidence>
<keyword evidence="3" id="KW-1185">Reference proteome</keyword>
<dbReference type="OrthoDB" id="9806955at2"/>
<proteinExistence type="predicted"/>
<dbReference type="AlphaFoldDB" id="A0A1M6A9M1"/>
<sequence length="366" mass="40588">MNREIIYINGHDLDIDTVVKAVSDKNVEVRLADSAREFCTQTRNQINQWLTGDAPVVYGINTGLGNMKDTALSPEEHIRWNKTIPYPHAVNIGNPLDENITRATLLIRANVLARGYSAVRPALIDRYLAIFNSGVSPVMHELGSTGLSDLAPLAEMAMFIAGFKESEAYYEGEIINAQEAFKKAGLDETFEFECKEVLATMNGSTVTQANSVLSYDKFEKLFDIICREMKEKDEALYQSMANTMEFMRFNLNKENNVTCDNPTLFDDQNGGFEPVMGCNCSNTQIGYVMDLVPVISSDIAKFICKNCTDEAVEKTANIINLIDQLAIPATADNIATKAGQEDHVEFSYGAARKARKATELLEVIMA</sequence>
<dbReference type="InterPro" id="IPR001106">
    <property type="entry name" value="Aromatic_Lyase"/>
</dbReference>
<evidence type="ECO:0000256" key="1">
    <source>
        <dbReference type="ARBA" id="ARBA00023239"/>
    </source>
</evidence>
<reference evidence="2 3" key="1">
    <citation type="submission" date="2016-11" db="EMBL/GenBank/DDBJ databases">
        <authorList>
            <person name="Jaros S."/>
            <person name="Januszkiewicz K."/>
            <person name="Wedrychowicz H."/>
        </authorList>
    </citation>
    <scope>NUCLEOTIDE SEQUENCE [LARGE SCALE GENOMIC DNA]</scope>
    <source>
        <strain evidence="2 3">DSM 17477</strain>
    </source>
</reference>
<gene>
    <name evidence="2" type="ORF">SAMN02745751_00039</name>
</gene>
<evidence type="ECO:0000313" key="3">
    <source>
        <dbReference type="Proteomes" id="UP000184052"/>
    </source>
</evidence>
<dbReference type="Proteomes" id="UP000184052">
    <property type="component" value="Unassembled WGS sequence"/>
</dbReference>
<protein>
    <submittedName>
        <fullName evidence="2">Aromatic amino acid lyase</fullName>
    </submittedName>
</protein>
<dbReference type="EMBL" id="FQZL01000004">
    <property type="protein sequence ID" value="SHI33160.1"/>
    <property type="molecule type" value="Genomic_DNA"/>
</dbReference>
<name>A0A1M6A9M1_9FIRM</name>
<organism evidence="2 3">
    <name type="scientific">Dethiosulfatibacter aminovorans DSM 17477</name>
    <dbReference type="NCBI Taxonomy" id="1121476"/>
    <lineage>
        <taxon>Bacteria</taxon>
        <taxon>Bacillati</taxon>
        <taxon>Bacillota</taxon>
        <taxon>Tissierellia</taxon>
        <taxon>Dethiosulfatibacter</taxon>
    </lineage>
</organism>
<accession>A0A1M6A9M1</accession>
<dbReference type="Pfam" id="PF00221">
    <property type="entry name" value="Lyase_aromatic"/>
    <property type="match status" value="2"/>
</dbReference>
<dbReference type="SUPFAM" id="SSF48557">
    <property type="entry name" value="L-aspartase-like"/>
    <property type="match status" value="1"/>
</dbReference>
<dbReference type="InterPro" id="IPR024083">
    <property type="entry name" value="Fumarase/histidase_N"/>
</dbReference>
<keyword evidence="1 2" id="KW-0456">Lyase</keyword>
<dbReference type="STRING" id="1121476.SAMN02745751_00039"/>
<dbReference type="Gene3D" id="1.20.200.10">
    <property type="entry name" value="Fumarase/aspartase (Central domain)"/>
    <property type="match status" value="1"/>
</dbReference>
<dbReference type="RefSeq" id="WP_073045364.1">
    <property type="nucleotide sequence ID" value="NZ_FQZL01000004.1"/>
</dbReference>
<dbReference type="InterPro" id="IPR008948">
    <property type="entry name" value="L-Aspartase-like"/>
</dbReference>
<dbReference type="GO" id="GO:0016841">
    <property type="term" value="F:ammonia-lyase activity"/>
    <property type="evidence" value="ECO:0007669"/>
    <property type="project" value="UniProtKB-ARBA"/>
</dbReference>
<dbReference type="Gene3D" id="1.10.275.10">
    <property type="entry name" value="Fumarase/aspartase (N-terminal domain)"/>
    <property type="match status" value="1"/>
</dbReference>